<dbReference type="Gene3D" id="1.25.40.10">
    <property type="entry name" value="Tetratricopeptide repeat domain"/>
    <property type="match status" value="1"/>
</dbReference>
<name>E3DN78_HALPG</name>
<evidence type="ECO:0008006" key="3">
    <source>
        <dbReference type="Google" id="ProtNLM"/>
    </source>
</evidence>
<evidence type="ECO:0000313" key="2">
    <source>
        <dbReference type="Proteomes" id="UP000006866"/>
    </source>
</evidence>
<dbReference type="KEGG" id="hpk:Hprae_1364"/>
<dbReference type="Proteomes" id="UP000006866">
    <property type="component" value="Chromosome"/>
</dbReference>
<dbReference type="STRING" id="572479.Hprae_1364"/>
<reference evidence="2" key="1">
    <citation type="submission" date="2010-10" db="EMBL/GenBank/DDBJ databases">
        <title>The complete genome of Halanaerobium praevalens DSM 2228.</title>
        <authorList>
            <consortium name="US DOE Joint Genome Institute (JGI-PGF)"/>
            <person name="Lucas S."/>
            <person name="Copeland A."/>
            <person name="Lapidus A."/>
            <person name="Glavina del Rio T."/>
            <person name="Dalin E."/>
            <person name="Tice H."/>
            <person name="Bruce D."/>
            <person name="Goodwin L."/>
            <person name="Pitluck S."/>
            <person name="Kyrpides N."/>
            <person name="Mavromatis K."/>
            <person name="Ivanova N."/>
            <person name="Ovchinnikova G."/>
            <person name="Chertkov O."/>
            <person name="Detter J.C."/>
            <person name="Han C."/>
            <person name="Larimer F."/>
            <person name="Land M."/>
            <person name="Hauser L."/>
            <person name="Markowitz V."/>
            <person name="Cheng J.-F."/>
            <person name="Hugenholtz P."/>
            <person name="Woyke T."/>
            <person name="Wu D."/>
            <person name="Tindall B."/>
            <person name="Pomrenke H.G."/>
            <person name="Brambilla E."/>
            <person name="Klenk H.-P."/>
            <person name="Eisen J.A."/>
        </authorList>
    </citation>
    <scope>NUCLEOTIDE SEQUENCE [LARGE SCALE GENOMIC DNA]</scope>
    <source>
        <strain evidence="2">ATCC 33744 / DSM 2228 / GSL</strain>
    </source>
</reference>
<dbReference type="RefSeq" id="WP_014553524.1">
    <property type="nucleotide sequence ID" value="NC_017455.1"/>
</dbReference>
<dbReference type="OrthoDB" id="7593450at2"/>
<reference evidence="1 2" key="2">
    <citation type="journal article" date="2011" name="Stand. Genomic Sci.">
        <title>Complete genome sequence of the extremely halophilic Halanaerobium praevalens type strain (GSL).</title>
        <authorList>
            <person name="Ivanova N."/>
            <person name="Sikorski J."/>
            <person name="Chertkov O."/>
            <person name="Nolan M."/>
            <person name="Lucas S."/>
            <person name="Hammon N."/>
            <person name="Deshpande S."/>
            <person name="Cheng J.F."/>
            <person name="Tapia R."/>
            <person name="Han C."/>
            <person name="Goodwin L."/>
            <person name="Pitluck S."/>
            <person name="Huntemann M."/>
            <person name="Liolios K."/>
            <person name="Pagani I."/>
            <person name="Mavromatis K."/>
            <person name="Ovchinikova G."/>
            <person name="Pati A."/>
            <person name="Chen A."/>
            <person name="Palaniappan K."/>
            <person name="Land M."/>
            <person name="Hauser L."/>
            <person name="Brambilla E.M."/>
            <person name="Kannan K.P."/>
            <person name="Rohde M."/>
            <person name="Tindall B.J."/>
            <person name="Goker M."/>
            <person name="Detter J.C."/>
            <person name="Woyke T."/>
            <person name="Bristow J."/>
            <person name="Eisen J.A."/>
            <person name="Markowitz V."/>
            <person name="Hugenholtz P."/>
            <person name="Kyrpides N.C."/>
            <person name="Klenk H.P."/>
            <person name="Lapidus A."/>
        </authorList>
    </citation>
    <scope>NUCLEOTIDE SEQUENCE [LARGE SCALE GENOMIC DNA]</scope>
    <source>
        <strain evidence="2">ATCC 33744 / DSM 2228 / GSL</strain>
    </source>
</reference>
<dbReference type="AlphaFoldDB" id="E3DN78"/>
<dbReference type="Pfam" id="PF06041">
    <property type="entry name" value="DUF924"/>
    <property type="match status" value="1"/>
</dbReference>
<gene>
    <name evidence="1" type="ordered locus">Hprae_1364</name>
</gene>
<dbReference type="SUPFAM" id="SSF48452">
    <property type="entry name" value="TPR-like"/>
    <property type="match status" value="1"/>
</dbReference>
<protein>
    <recommendedName>
        <fullName evidence="3">DUF924 domain-containing protein</fullName>
    </recommendedName>
</protein>
<dbReference type="HOGENOM" id="CLU_065010_2_0_9"/>
<dbReference type="Gene3D" id="1.20.58.320">
    <property type="entry name" value="TPR-like"/>
    <property type="match status" value="1"/>
</dbReference>
<dbReference type="EMBL" id="CP002175">
    <property type="protein sequence ID" value="ADO77497.1"/>
    <property type="molecule type" value="Genomic_DNA"/>
</dbReference>
<dbReference type="eggNOG" id="COG3803">
    <property type="taxonomic scope" value="Bacteria"/>
</dbReference>
<evidence type="ECO:0000313" key="1">
    <source>
        <dbReference type="EMBL" id="ADO77497.1"/>
    </source>
</evidence>
<organism evidence="1 2">
    <name type="scientific">Halanaerobium praevalens (strain ATCC 33744 / DSM 2228 / GSL)</name>
    <dbReference type="NCBI Taxonomy" id="572479"/>
    <lineage>
        <taxon>Bacteria</taxon>
        <taxon>Bacillati</taxon>
        <taxon>Bacillota</taxon>
        <taxon>Clostridia</taxon>
        <taxon>Halanaerobiales</taxon>
        <taxon>Halanaerobiaceae</taxon>
        <taxon>Halanaerobium</taxon>
    </lineage>
</organism>
<dbReference type="InterPro" id="IPR010323">
    <property type="entry name" value="DUF924"/>
</dbReference>
<sequence length="181" mass="21157">MNNKSSEIIKFWFEELKPKQWFISSEELDYRIYKQFGEIHEAAANGELEAWRQTPAGSLAEIIILDQFSRNIYRGKPAAFKNDLGALVLAQEALSKGFPKKVETLKRSFFYMPFMHSESLKIHETAVKLFNEPGMEENFKYEIKHKQIIERFGRYPHRNEILGRKSTAEEIEFLSQPGSSF</sequence>
<dbReference type="InterPro" id="IPR011990">
    <property type="entry name" value="TPR-like_helical_dom_sf"/>
</dbReference>
<dbReference type="PATRIC" id="fig|572479.3.peg.1380"/>
<proteinExistence type="predicted"/>
<accession>E3DN78</accession>
<keyword evidence="2" id="KW-1185">Reference proteome</keyword>